<protein>
    <submittedName>
        <fullName evidence="2">Uncharacterized protein</fullName>
    </submittedName>
</protein>
<dbReference type="PANTHER" id="PTHR47505:SF1">
    <property type="entry name" value="DNA UTILIZATION PROTEIN YHGH"/>
    <property type="match status" value="1"/>
</dbReference>
<name>A0A0R1S305_9LACO</name>
<gene>
    <name evidence="2" type="ORF">FC69_GL001315</name>
</gene>
<dbReference type="Proteomes" id="UP000051264">
    <property type="component" value="Unassembled WGS sequence"/>
</dbReference>
<dbReference type="EMBL" id="AZEX01000037">
    <property type="protein sequence ID" value="KRL60451.1"/>
    <property type="molecule type" value="Genomic_DNA"/>
</dbReference>
<dbReference type="AlphaFoldDB" id="A0A0R1S305"/>
<reference evidence="2 3" key="1">
    <citation type="journal article" date="2015" name="Genome Announc.">
        <title>Expanding the biotechnology potential of lactobacilli through comparative genomics of 213 strains and associated genera.</title>
        <authorList>
            <person name="Sun Z."/>
            <person name="Harris H.M."/>
            <person name="McCann A."/>
            <person name="Guo C."/>
            <person name="Argimon S."/>
            <person name="Zhang W."/>
            <person name="Yang X."/>
            <person name="Jeffery I.B."/>
            <person name="Cooney J.C."/>
            <person name="Kagawa T.F."/>
            <person name="Liu W."/>
            <person name="Song Y."/>
            <person name="Salvetti E."/>
            <person name="Wrobel A."/>
            <person name="Rasinkangas P."/>
            <person name="Parkhill J."/>
            <person name="Rea M.C."/>
            <person name="O'Sullivan O."/>
            <person name="Ritari J."/>
            <person name="Douillard F.P."/>
            <person name="Paul Ross R."/>
            <person name="Yang R."/>
            <person name="Briner A.E."/>
            <person name="Felis G.E."/>
            <person name="de Vos W.M."/>
            <person name="Barrangou R."/>
            <person name="Klaenhammer T.R."/>
            <person name="Caufield P.W."/>
            <person name="Cui Y."/>
            <person name="Zhang H."/>
            <person name="O'Toole P.W."/>
        </authorList>
    </citation>
    <scope>NUCLEOTIDE SEQUENCE [LARGE SCALE GENOMIC DNA]</scope>
    <source>
        <strain evidence="2 3">DSM 14340</strain>
    </source>
</reference>
<evidence type="ECO:0000256" key="1">
    <source>
        <dbReference type="ARBA" id="ARBA00008007"/>
    </source>
</evidence>
<dbReference type="OrthoDB" id="9779910at2"/>
<dbReference type="InterPro" id="IPR051910">
    <property type="entry name" value="ComF/GntX_DNA_util-trans"/>
</dbReference>
<accession>A0A0R1S305</accession>
<dbReference type="SUPFAM" id="SSF53271">
    <property type="entry name" value="PRTase-like"/>
    <property type="match status" value="1"/>
</dbReference>
<dbReference type="PATRIC" id="fig|1423747.3.peg.1341"/>
<evidence type="ECO:0000313" key="3">
    <source>
        <dbReference type="Proteomes" id="UP000051264"/>
    </source>
</evidence>
<dbReference type="InterPro" id="IPR029057">
    <property type="entry name" value="PRTase-like"/>
</dbReference>
<dbReference type="PANTHER" id="PTHR47505">
    <property type="entry name" value="DNA UTILIZATION PROTEIN YHGH"/>
    <property type="match status" value="1"/>
</dbReference>
<organism evidence="2 3">
    <name type="scientific">Latilactobacillus fuchuensis DSM 14340 = JCM 11249</name>
    <dbReference type="NCBI Taxonomy" id="1423747"/>
    <lineage>
        <taxon>Bacteria</taxon>
        <taxon>Bacillati</taxon>
        <taxon>Bacillota</taxon>
        <taxon>Bacilli</taxon>
        <taxon>Lactobacillales</taxon>
        <taxon>Lactobacillaceae</taxon>
        <taxon>Latilactobacillus</taxon>
    </lineage>
</organism>
<evidence type="ECO:0000313" key="2">
    <source>
        <dbReference type="EMBL" id="KRL60451.1"/>
    </source>
</evidence>
<dbReference type="RefSeq" id="WP_025084005.1">
    <property type="nucleotide sequence ID" value="NZ_AZEX01000037.1"/>
</dbReference>
<proteinExistence type="inferred from homology"/>
<comment type="caution">
    <text evidence="2">The sequence shown here is derived from an EMBL/GenBank/DDBJ whole genome shotgun (WGS) entry which is preliminary data.</text>
</comment>
<comment type="similarity">
    <text evidence="1">Belongs to the ComF/GntX family.</text>
</comment>
<dbReference type="STRING" id="1423747.FC69_GL001315"/>
<dbReference type="eggNOG" id="COG1040">
    <property type="taxonomic scope" value="Bacteria"/>
</dbReference>
<sequence>MRCLMCQQPIIQVPSLWTLIGVQRRYPPFICETCLRTFERIGQQRCQGCGRSLIKSRVCPDCQKWQALYPQQTFQNQALFTYNEAMRLYFQRYKGQGDYQLRCLLQSEIQNQWPVQAKTWYVPIPTARAHYEQRGFDPVLGLYQDCFPLTTLLTKRPTQQGQSQKTRAERLASPQFFDYQATTECQLPRKIVLLDDIYTTGRTLWHAQQCLRAHFLKIPIKSITLAR</sequence>
<dbReference type="InterPro" id="IPR000836">
    <property type="entry name" value="PRTase_dom"/>
</dbReference>
<dbReference type="CDD" id="cd06223">
    <property type="entry name" value="PRTases_typeI"/>
    <property type="match status" value="1"/>
</dbReference>